<dbReference type="Proteomes" id="UP000502706">
    <property type="component" value="Chromosome"/>
</dbReference>
<feature type="region of interest" description="Disordered" evidence="1">
    <location>
        <begin position="65"/>
        <end position="86"/>
    </location>
</feature>
<dbReference type="AlphaFoldDB" id="A0A6G8Q1Q9"/>
<accession>A0A6G8Q1Q9</accession>
<protein>
    <submittedName>
        <fullName evidence="2">Uncharacterized protein</fullName>
    </submittedName>
</protein>
<dbReference type="RefSeq" id="WP_166398082.1">
    <property type="nucleotide sequence ID" value="NZ_CP045121.1"/>
</dbReference>
<evidence type="ECO:0000313" key="2">
    <source>
        <dbReference type="EMBL" id="QIN80412.1"/>
    </source>
</evidence>
<reference evidence="2 3" key="1">
    <citation type="submission" date="2019-10" db="EMBL/GenBank/DDBJ databases">
        <title>Rubrobacter sp nov SCSIO 52915 isolated from a deep-sea sediment in the South China Sea.</title>
        <authorList>
            <person name="Chen R.W."/>
        </authorList>
    </citation>
    <scope>NUCLEOTIDE SEQUENCE [LARGE SCALE GENOMIC DNA]</scope>
    <source>
        <strain evidence="2 3">SCSIO 52915</strain>
    </source>
</reference>
<organism evidence="2 3">
    <name type="scientific">Rubrobacter marinus</name>
    <dbReference type="NCBI Taxonomy" id="2653852"/>
    <lineage>
        <taxon>Bacteria</taxon>
        <taxon>Bacillati</taxon>
        <taxon>Actinomycetota</taxon>
        <taxon>Rubrobacteria</taxon>
        <taxon>Rubrobacterales</taxon>
        <taxon>Rubrobacteraceae</taxon>
        <taxon>Rubrobacter</taxon>
    </lineage>
</organism>
<dbReference type="EMBL" id="CP045121">
    <property type="protein sequence ID" value="QIN80412.1"/>
    <property type="molecule type" value="Genomic_DNA"/>
</dbReference>
<dbReference type="KEGG" id="rmar:GBA65_19960"/>
<keyword evidence="3" id="KW-1185">Reference proteome</keyword>
<proteinExistence type="predicted"/>
<name>A0A6G8Q1Q9_9ACTN</name>
<sequence length="86" mass="9376">MTEGARNRNEFARTVRDVVAKIRREGGSSVGRERVEGLGERFGMDPEEARRVFVALKGDAWRGELVGTDDPAGWSAAELEDAPSTA</sequence>
<gene>
    <name evidence="2" type="ORF">GBA65_19960</name>
</gene>
<evidence type="ECO:0000313" key="3">
    <source>
        <dbReference type="Proteomes" id="UP000502706"/>
    </source>
</evidence>
<evidence type="ECO:0000256" key="1">
    <source>
        <dbReference type="SAM" id="MobiDB-lite"/>
    </source>
</evidence>